<dbReference type="AlphaFoldDB" id="A0A5P1FV20"/>
<evidence type="ECO:0000313" key="1">
    <source>
        <dbReference type="EMBL" id="ONK81513.1"/>
    </source>
</evidence>
<proteinExistence type="predicted"/>
<dbReference type="Gene3D" id="3.40.50.300">
    <property type="entry name" value="P-loop containing nucleotide triphosphate hydrolases"/>
    <property type="match status" value="1"/>
</dbReference>
<evidence type="ECO:0000313" key="2">
    <source>
        <dbReference type="Proteomes" id="UP000243459"/>
    </source>
</evidence>
<dbReference type="Proteomes" id="UP000243459">
    <property type="component" value="Chromosome 1"/>
</dbReference>
<organism evidence="1 2">
    <name type="scientific">Asparagus officinalis</name>
    <name type="common">Garden asparagus</name>
    <dbReference type="NCBI Taxonomy" id="4686"/>
    <lineage>
        <taxon>Eukaryota</taxon>
        <taxon>Viridiplantae</taxon>
        <taxon>Streptophyta</taxon>
        <taxon>Embryophyta</taxon>
        <taxon>Tracheophyta</taxon>
        <taxon>Spermatophyta</taxon>
        <taxon>Magnoliopsida</taxon>
        <taxon>Liliopsida</taxon>
        <taxon>Asparagales</taxon>
        <taxon>Asparagaceae</taxon>
        <taxon>Asparagoideae</taxon>
        <taxon>Asparagus</taxon>
    </lineage>
</organism>
<name>A0A5P1FV20_ASPOF</name>
<gene>
    <name evidence="1" type="ORF">A4U43_C01F29980</name>
</gene>
<keyword evidence="2" id="KW-1185">Reference proteome</keyword>
<dbReference type="EMBL" id="CM007381">
    <property type="protein sequence ID" value="ONK81513.1"/>
    <property type="molecule type" value="Genomic_DNA"/>
</dbReference>
<reference evidence="2" key="1">
    <citation type="journal article" date="2017" name="Nat. Commun.">
        <title>The asparagus genome sheds light on the origin and evolution of a young Y chromosome.</title>
        <authorList>
            <person name="Harkess A."/>
            <person name="Zhou J."/>
            <person name="Xu C."/>
            <person name="Bowers J.E."/>
            <person name="Van der Hulst R."/>
            <person name="Ayyampalayam S."/>
            <person name="Mercati F."/>
            <person name="Riccardi P."/>
            <person name="McKain M.R."/>
            <person name="Kakrana A."/>
            <person name="Tang H."/>
            <person name="Ray J."/>
            <person name="Groenendijk J."/>
            <person name="Arikit S."/>
            <person name="Mathioni S.M."/>
            <person name="Nakano M."/>
            <person name="Shan H."/>
            <person name="Telgmann-Rauber A."/>
            <person name="Kanno A."/>
            <person name="Yue Z."/>
            <person name="Chen H."/>
            <person name="Li W."/>
            <person name="Chen Y."/>
            <person name="Xu X."/>
            <person name="Zhang Y."/>
            <person name="Luo S."/>
            <person name="Chen H."/>
            <person name="Gao J."/>
            <person name="Mao Z."/>
            <person name="Pires J.C."/>
            <person name="Luo M."/>
            <person name="Kudrna D."/>
            <person name="Wing R.A."/>
            <person name="Meyers B.C."/>
            <person name="Yi K."/>
            <person name="Kong H."/>
            <person name="Lavrijsen P."/>
            <person name="Sunseri F."/>
            <person name="Falavigna A."/>
            <person name="Ye Y."/>
            <person name="Leebens-Mack J.H."/>
            <person name="Chen G."/>
        </authorList>
    </citation>
    <scope>NUCLEOTIDE SEQUENCE [LARGE SCALE GENOMIC DNA]</scope>
    <source>
        <strain evidence="2">cv. DH0086</strain>
    </source>
</reference>
<dbReference type="PANTHER" id="PTHR43977">
    <property type="entry name" value="STRUCTURAL MAINTENANCE OF CHROMOSOMES PROTEIN 3"/>
    <property type="match status" value="1"/>
</dbReference>
<accession>A0A5P1FV20</accession>
<dbReference type="InterPro" id="IPR027417">
    <property type="entry name" value="P-loop_NTPase"/>
</dbReference>
<dbReference type="Gramene" id="ONK81513">
    <property type="protein sequence ID" value="ONK81513"/>
    <property type="gene ID" value="A4U43_C01F29980"/>
</dbReference>
<sequence>MSSPISSPILSSRSSYSCWFDLSYWRSKDPSISAIRFVLSDLFHNLRNEDRQALLHEGAGHQVVSAFVEIVFDNSDNRIPLDKELSSMVLIKEEPRPGEELTCA</sequence>
<protein>
    <submittedName>
        <fullName evidence="1">Uncharacterized protein</fullName>
    </submittedName>
</protein>